<name>A0A1G6ZJ62_9NOCA</name>
<evidence type="ECO:0000256" key="8">
    <source>
        <dbReference type="SAM" id="Phobius"/>
    </source>
</evidence>
<keyword evidence="2" id="KW-0813">Transport</keyword>
<evidence type="ECO:0000313" key="11">
    <source>
        <dbReference type="Proteomes" id="UP000199417"/>
    </source>
</evidence>
<dbReference type="PANTHER" id="PTHR43045:SF1">
    <property type="entry name" value="SHIKIMATE TRANSPORTER"/>
    <property type="match status" value="1"/>
</dbReference>
<evidence type="ECO:0000256" key="3">
    <source>
        <dbReference type="ARBA" id="ARBA00022475"/>
    </source>
</evidence>
<dbReference type="InterPro" id="IPR020846">
    <property type="entry name" value="MFS_dom"/>
</dbReference>
<feature type="transmembrane region" description="Helical" evidence="8">
    <location>
        <begin position="179"/>
        <end position="196"/>
    </location>
</feature>
<keyword evidence="3" id="KW-1003">Cell membrane</keyword>
<dbReference type="InterPro" id="IPR036259">
    <property type="entry name" value="MFS_trans_sf"/>
</dbReference>
<feature type="transmembrane region" description="Helical" evidence="8">
    <location>
        <begin position="390"/>
        <end position="411"/>
    </location>
</feature>
<dbReference type="AlphaFoldDB" id="A0A1G6ZJ62"/>
<evidence type="ECO:0000256" key="4">
    <source>
        <dbReference type="ARBA" id="ARBA00022692"/>
    </source>
</evidence>
<dbReference type="PANTHER" id="PTHR43045">
    <property type="entry name" value="SHIKIMATE TRANSPORTER"/>
    <property type="match status" value="1"/>
</dbReference>
<evidence type="ECO:0000256" key="2">
    <source>
        <dbReference type="ARBA" id="ARBA00022448"/>
    </source>
</evidence>
<dbReference type="InterPro" id="IPR011701">
    <property type="entry name" value="MFS"/>
</dbReference>
<evidence type="ECO:0000259" key="9">
    <source>
        <dbReference type="PROSITE" id="PS50850"/>
    </source>
</evidence>
<accession>A0A1G6ZJ62</accession>
<dbReference type="GO" id="GO:0022857">
    <property type="term" value="F:transmembrane transporter activity"/>
    <property type="evidence" value="ECO:0007669"/>
    <property type="project" value="InterPro"/>
</dbReference>
<proteinExistence type="predicted"/>
<sequence>MTAQLSPPADQAPAAAETATGTPRGFHRIVAASMAGTVAEWYEFFLYGMAAALVFGHVFFKATGNPLDGVIAALLTYAIGFIARPIGGIIFGHYGDKFGRKKLLQISLLMIGASTFLIGAIPSFDQIGYLAPVILVLLRFAQGIAIGGEWGGAVLLVAEQSPANRRGFWSSFPQAGAPLGNVVATLVLLFLSFVMPEDDFLSWGWRLAFFFSAFIVLIGWFIRTKVEDSQIFQEATQEQPQAENTWKAIQRVFRARPREVLTAMGARVIENILYYMVVTFSLTYLSVQLKVDTSTILTLMLISHVIHAGMILLFGWMSDKLGRRPVYLVGAVLASLYCFVAFPLMDTKSDALILCAITIGLIIHAIMYAPQPAMMAEMFPTHMRYIGVSMGAQVTAIFAGSLAPVIATLLLRTYGSWVPIAIYVGVAGLISIVAVLFMRETKGSSLATLDEEHRERFGTTL</sequence>
<dbReference type="EMBL" id="FNAB01000009">
    <property type="protein sequence ID" value="SDE02462.1"/>
    <property type="molecule type" value="Genomic_DNA"/>
</dbReference>
<feature type="transmembrane region" description="Helical" evidence="8">
    <location>
        <begin position="44"/>
        <end position="64"/>
    </location>
</feature>
<feature type="transmembrane region" description="Helical" evidence="8">
    <location>
        <begin position="326"/>
        <end position="345"/>
    </location>
</feature>
<keyword evidence="5 8" id="KW-1133">Transmembrane helix</keyword>
<evidence type="ECO:0000256" key="5">
    <source>
        <dbReference type="ARBA" id="ARBA00022989"/>
    </source>
</evidence>
<evidence type="ECO:0000256" key="1">
    <source>
        <dbReference type="ARBA" id="ARBA00004651"/>
    </source>
</evidence>
<dbReference type="CDD" id="cd17369">
    <property type="entry name" value="MFS_ShiA_like"/>
    <property type="match status" value="1"/>
</dbReference>
<feature type="transmembrane region" description="Helical" evidence="8">
    <location>
        <begin position="417"/>
        <end position="437"/>
    </location>
</feature>
<reference evidence="10 11" key="1">
    <citation type="submission" date="2016-10" db="EMBL/GenBank/DDBJ databases">
        <authorList>
            <person name="de Groot N.N."/>
        </authorList>
    </citation>
    <scope>NUCLEOTIDE SEQUENCE [LARGE SCALE GENOMIC DNA]</scope>
    <source>
        <strain evidence="10 11">JCM 11308</strain>
    </source>
</reference>
<dbReference type="Gene3D" id="1.20.1250.20">
    <property type="entry name" value="MFS general substrate transporter like domains"/>
    <property type="match status" value="1"/>
</dbReference>
<comment type="subcellular location">
    <subcellularLocation>
        <location evidence="1">Cell membrane</location>
        <topology evidence="1">Multi-pass membrane protein</topology>
    </subcellularLocation>
</comment>
<keyword evidence="4 8" id="KW-0812">Transmembrane</keyword>
<feature type="transmembrane region" description="Helical" evidence="8">
    <location>
        <begin position="103"/>
        <end position="124"/>
    </location>
</feature>
<dbReference type="STRING" id="168276.SAMN05444580_10916"/>
<feature type="transmembrane region" description="Helical" evidence="8">
    <location>
        <begin position="202"/>
        <end position="222"/>
    </location>
</feature>
<feature type="region of interest" description="Disordered" evidence="7">
    <location>
        <begin position="1"/>
        <end position="20"/>
    </location>
</feature>
<feature type="domain" description="Major facilitator superfamily (MFS) profile" evidence="9">
    <location>
        <begin position="29"/>
        <end position="442"/>
    </location>
</feature>
<dbReference type="Pfam" id="PF07690">
    <property type="entry name" value="MFS_1"/>
    <property type="match status" value="1"/>
</dbReference>
<feature type="transmembrane region" description="Helical" evidence="8">
    <location>
        <begin position="351"/>
        <end position="369"/>
    </location>
</feature>
<feature type="transmembrane region" description="Helical" evidence="8">
    <location>
        <begin position="70"/>
        <end position="91"/>
    </location>
</feature>
<dbReference type="SUPFAM" id="SSF103473">
    <property type="entry name" value="MFS general substrate transporter"/>
    <property type="match status" value="1"/>
</dbReference>
<keyword evidence="6 8" id="KW-0472">Membrane</keyword>
<dbReference type="GO" id="GO:0005886">
    <property type="term" value="C:plasma membrane"/>
    <property type="evidence" value="ECO:0007669"/>
    <property type="project" value="UniProtKB-SubCell"/>
</dbReference>
<evidence type="ECO:0000256" key="7">
    <source>
        <dbReference type="SAM" id="MobiDB-lite"/>
    </source>
</evidence>
<feature type="transmembrane region" description="Helical" evidence="8">
    <location>
        <begin position="272"/>
        <end position="289"/>
    </location>
</feature>
<evidence type="ECO:0000256" key="6">
    <source>
        <dbReference type="ARBA" id="ARBA00023136"/>
    </source>
</evidence>
<feature type="transmembrane region" description="Helical" evidence="8">
    <location>
        <begin position="295"/>
        <end position="314"/>
    </location>
</feature>
<dbReference type="Proteomes" id="UP000199417">
    <property type="component" value="Unassembled WGS sequence"/>
</dbReference>
<gene>
    <name evidence="10" type="ORF">SAMN05444580_10916</name>
</gene>
<keyword evidence="11" id="KW-1185">Reference proteome</keyword>
<feature type="transmembrane region" description="Helical" evidence="8">
    <location>
        <begin position="130"/>
        <end position="158"/>
    </location>
</feature>
<organism evidence="10 11">
    <name type="scientific">Rhodococcus tukisamuensis</name>
    <dbReference type="NCBI Taxonomy" id="168276"/>
    <lineage>
        <taxon>Bacteria</taxon>
        <taxon>Bacillati</taxon>
        <taxon>Actinomycetota</taxon>
        <taxon>Actinomycetes</taxon>
        <taxon>Mycobacteriales</taxon>
        <taxon>Nocardiaceae</taxon>
        <taxon>Rhodococcus</taxon>
    </lineage>
</organism>
<feature type="compositionally biased region" description="Low complexity" evidence="7">
    <location>
        <begin position="7"/>
        <end position="20"/>
    </location>
</feature>
<dbReference type="PROSITE" id="PS50850">
    <property type="entry name" value="MFS"/>
    <property type="match status" value="1"/>
</dbReference>
<evidence type="ECO:0000313" key="10">
    <source>
        <dbReference type="EMBL" id="SDE02462.1"/>
    </source>
</evidence>
<dbReference type="RefSeq" id="WP_072842790.1">
    <property type="nucleotide sequence ID" value="NZ_FNAB01000009.1"/>
</dbReference>
<protein>
    <submittedName>
        <fullName evidence="10">Sugar phosphate permease</fullName>
    </submittedName>
</protein>